<organism evidence="1 2">
    <name type="scientific">Bacillus cytotoxicus</name>
    <dbReference type="NCBI Taxonomy" id="580165"/>
    <lineage>
        <taxon>Bacteria</taxon>
        <taxon>Bacillati</taxon>
        <taxon>Bacillota</taxon>
        <taxon>Bacilli</taxon>
        <taxon>Bacillales</taxon>
        <taxon>Bacillaceae</taxon>
        <taxon>Bacillus</taxon>
        <taxon>Bacillus cereus group</taxon>
    </lineage>
</organism>
<evidence type="ECO:0000313" key="2">
    <source>
        <dbReference type="Proteomes" id="UP001202289"/>
    </source>
</evidence>
<sequence length="248" mass="28645">MNSKKFVFICGLHRSGTTILSKLLREHYEISGFRNTGSPMDEGQHLQTVFPPAKRYGGPGVFAFDNASYLDEHSNIITPENKNKLFFEWGKHWDLSKPILLEKSPPNIIRTRFLQEMFPNSYFIVIKRHPVAVSLATNAFSGKNIELEKLIEHWILCHKQLEKDLPLLKNTITIKYEELVANPENILHSISNFISCNPIDVALPINSNTNEKYLKKWMGLPATKRADIVNKYERDINAFGYSFKEFFK</sequence>
<protein>
    <submittedName>
        <fullName evidence="1">Sulfotransferase</fullName>
    </submittedName>
</protein>
<evidence type="ECO:0000313" key="1">
    <source>
        <dbReference type="EMBL" id="MCM3735097.1"/>
    </source>
</evidence>
<reference evidence="1" key="1">
    <citation type="submission" date="2022-05" db="EMBL/GenBank/DDBJ databases">
        <title>Comparative Genomics of Spacecraft Associated Microbes.</title>
        <authorList>
            <person name="Tran M.T."/>
            <person name="Wright A."/>
            <person name="Seuylemezian A."/>
            <person name="Eisen J."/>
            <person name="Coil D."/>
        </authorList>
    </citation>
    <scope>NUCLEOTIDE SEQUENCE</scope>
    <source>
        <strain evidence="1">FAIRING 10M-2.2</strain>
    </source>
</reference>
<dbReference type="Proteomes" id="UP001202289">
    <property type="component" value="Unassembled WGS sequence"/>
</dbReference>
<comment type="caution">
    <text evidence="1">The sequence shown here is derived from an EMBL/GenBank/DDBJ whole genome shotgun (WGS) entry which is preliminary data.</text>
</comment>
<accession>A0ACC6A2H9</accession>
<name>A0ACC6A2H9_9BACI</name>
<proteinExistence type="predicted"/>
<dbReference type="EMBL" id="JAMBOP010000004">
    <property type="protein sequence ID" value="MCM3735097.1"/>
    <property type="molecule type" value="Genomic_DNA"/>
</dbReference>
<keyword evidence="2" id="KW-1185">Reference proteome</keyword>
<gene>
    <name evidence="1" type="ORF">M3215_04520</name>
</gene>